<organism evidence="2">
    <name type="scientific">Fagus sylvatica</name>
    <name type="common">Beechnut</name>
    <dbReference type="NCBI Taxonomy" id="28930"/>
    <lineage>
        <taxon>Eukaryota</taxon>
        <taxon>Viridiplantae</taxon>
        <taxon>Streptophyta</taxon>
        <taxon>Embryophyta</taxon>
        <taxon>Tracheophyta</taxon>
        <taxon>Spermatophyta</taxon>
        <taxon>Magnoliopsida</taxon>
        <taxon>eudicotyledons</taxon>
        <taxon>Gunneridae</taxon>
        <taxon>Pentapetalae</taxon>
        <taxon>rosids</taxon>
        <taxon>fabids</taxon>
        <taxon>Fagales</taxon>
        <taxon>Fagaceae</taxon>
        <taxon>Fagus</taxon>
    </lineage>
</organism>
<evidence type="ECO:0000256" key="1">
    <source>
        <dbReference type="SAM" id="MobiDB-lite"/>
    </source>
</evidence>
<name>A0A2N9FBP5_FAGSY</name>
<protein>
    <submittedName>
        <fullName evidence="2">Uncharacterized protein</fullName>
    </submittedName>
</protein>
<evidence type="ECO:0000313" key="2">
    <source>
        <dbReference type="EMBL" id="SPC84214.1"/>
    </source>
</evidence>
<accession>A0A2N9FBP5</accession>
<dbReference type="AlphaFoldDB" id="A0A2N9FBP5"/>
<reference evidence="2" key="1">
    <citation type="submission" date="2018-02" db="EMBL/GenBank/DDBJ databases">
        <authorList>
            <person name="Cohen D.B."/>
            <person name="Kent A.D."/>
        </authorList>
    </citation>
    <scope>NUCLEOTIDE SEQUENCE</scope>
</reference>
<feature type="compositionally biased region" description="Polar residues" evidence="1">
    <location>
        <begin position="11"/>
        <end position="28"/>
    </location>
</feature>
<sequence length="98" mass="10255">MVATVVESPMLTANSTEQQGGENGSNSDRISDVDCKLNRARRGENVKNSDRVGSAEFRGSALYQASARMPSISDFGGGAEPAASLLPSLIVSRLATPK</sequence>
<proteinExistence type="predicted"/>
<feature type="region of interest" description="Disordered" evidence="1">
    <location>
        <begin position="1"/>
        <end position="32"/>
    </location>
</feature>
<dbReference type="EMBL" id="OIVN01000694">
    <property type="protein sequence ID" value="SPC84214.1"/>
    <property type="molecule type" value="Genomic_DNA"/>
</dbReference>
<gene>
    <name evidence="2" type="ORF">FSB_LOCUS12096</name>
</gene>